<sequence>MVGEVKAMLRSMEDGEISVSAYDMAWVALAKDPDRSDRPLFPESLWGGVREREHVEAGGGGGGGAHAHWLFEVAFPSLLDLAKEQGLEIPYSQDSEASGQVLHEVSTTLLHSMEGMAGLDWEKLLRLQCRDGSFLFSPSSTAYALMQTGDGNCLKYLERIVRRFDGGVPNVYPVDLFEHLWVVDRLQRLDIARYFKPEIKDCLDYILDGGRHLTGMYNLNRAAQVAFPGEEILERAKSFSYAFLREKQAAHQLLDKWIITKDLPGEVEYALDFPWYASLPRVEARLYLEKYGGGSDIWIGKTLYSPPDGDCPVGDRGGYEKQRRHPQPPEAGVMVKDAAGSWGRRLRLPEATHAEAADMAGVGSNEGTLSVPAGDDWQRCQLEVSAGEKRKRRPWAWSGRSPVYKADGGQKTPPDGDCPVGDRGGYEKQRRHPQPPEAGVMVKDATGSWGRRLWLPEATHAEATDMAGVGSNEGTLSVPAGDDRQRCQLEVVRGGRPSMAWCEQKNPVGGLLHSSLLHIRTERKTERLGWVRTLVFSKAVSAYFGSDSCTETMRQALIQNFLHADDCCSNEHSTSREGKRGQGEWLAELLQQLVDGLVVLGVESDRKQIHDYLFEAWNVWLSTWKSEEQGTGLLLVRTIEACGGRFDSTLTQPHFDILSSICAQVLQQKLDTKSADKETLEENMQKLAQCVLQSTLEEQGLDLHQTKQTFLLVAKSFYYAAHCSEDVLNSHIAKVLFQPTD</sequence>
<dbReference type="InterPro" id="IPR036965">
    <property type="entry name" value="Terpene_synth_N_sf"/>
</dbReference>
<dbReference type="PANTHER" id="PTHR31739:SF4">
    <property type="entry name" value="ENT-COPALYL DIPHOSPHATE SYNTHASE, CHLOROPLASTIC"/>
    <property type="match status" value="1"/>
</dbReference>
<dbReference type="PANTHER" id="PTHR31739">
    <property type="entry name" value="ENT-COPALYL DIPHOSPHATE SYNTHASE, CHLOROPLASTIC"/>
    <property type="match status" value="1"/>
</dbReference>
<evidence type="ECO:0000313" key="6">
    <source>
        <dbReference type="EMBL" id="KAG6517262.1"/>
    </source>
</evidence>
<dbReference type="InterPro" id="IPR001906">
    <property type="entry name" value="Terpene_synth_N"/>
</dbReference>
<keyword evidence="7" id="KW-1185">Reference proteome</keyword>
<dbReference type="Gene3D" id="1.10.600.10">
    <property type="entry name" value="Farnesyl Diphosphate Synthase"/>
    <property type="match status" value="1"/>
</dbReference>
<evidence type="ECO:0000256" key="3">
    <source>
        <dbReference type="ARBA" id="ARBA00022842"/>
    </source>
</evidence>
<feature type="region of interest" description="Disordered" evidence="4">
    <location>
        <begin position="388"/>
        <end position="442"/>
    </location>
</feature>
<evidence type="ECO:0000256" key="4">
    <source>
        <dbReference type="SAM" id="MobiDB-lite"/>
    </source>
</evidence>
<name>A0A8J5LFX4_ZINOF</name>
<dbReference type="GO" id="GO:0000287">
    <property type="term" value="F:magnesium ion binding"/>
    <property type="evidence" value="ECO:0007669"/>
    <property type="project" value="TreeGrafter"/>
</dbReference>
<evidence type="ECO:0000256" key="1">
    <source>
        <dbReference type="ARBA" id="ARBA00001946"/>
    </source>
</evidence>
<dbReference type="SFLD" id="SFLDG01014">
    <property type="entry name" value="Terpene_Cyclase_Like_1_N-term"/>
    <property type="match status" value="1"/>
</dbReference>
<proteinExistence type="predicted"/>
<dbReference type="AlphaFoldDB" id="A0A8J5LFX4"/>
<dbReference type="GO" id="GO:0010333">
    <property type="term" value="F:terpene synthase activity"/>
    <property type="evidence" value="ECO:0007669"/>
    <property type="project" value="InterPro"/>
</dbReference>
<dbReference type="InterPro" id="IPR008949">
    <property type="entry name" value="Isoprenoid_synthase_dom_sf"/>
</dbReference>
<dbReference type="Proteomes" id="UP000734854">
    <property type="component" value="Unassembled WGS sequence"/>
</dbReference>
<comment type="caution">
    <text evidence="6">The sequence shown here is derived from an EMBL/GenBank/DDBJ whole genome shotgun (WGS) entry which is preliminary data.</text>
</comment>
<organism evidence="6 7">
    <name type="scientific">Zingiber officinale</name>
    <name type="common">Ginger</name>
    <name type="synonym">Amomum zingiber</name>
    <dbReference type="NCBI Taxonomy" id="94328"/>
    <lineage>
        <taxon>Eukaryota</taxon>
        <taxon>Viridiplantae</taxon>
        <taxon>Streptophyta</taxon>
        <taxon>Embryophyta</taxon>
        <taxon>Tracheophyta</taxon>
        <taxon>Spermatophyta</taxon>
        <taxon>Magnoliopsida</taxon>
        <taxon>Liliopsida</taxon>
        <taxon>Zingiberales</taxon>
        <taxon>Zingiberaceae</taxon>
        <taxon>Zingiber</taxon>
    </lineage>
</organism>
<dbReference type="SUPFAM" id="SSF48239">
    <property type="entry name" value="Terpenoid cyclases/Protein prenyltransferases"/>
    <property type="match status" value="1"/>
</dbReference>
<dbReference type="GO" id="GO:0009686">
    <property type="term" value="P:gibberellin biosynthetic process"/>
    <property type="evidence" value="ECO:0007669"/>
    <property type="project" value="TreeGrafter"/>
</dbReference>
<accession>A0A8J5LFX4</accession>
<evidence type="ECO:0000259" key="5">
    <source>
        <dbReference type="Pfam" id="PF01397"/>
    </source>
</evidence>
<feature type="domain" description="Terpene synthase N-terminal" evidence="5">
    <location>
        <begin position="120"/>
        <end position="208"/>
    </location>
</feature>
<reference evidence="6 7" key="1">
    <citation type="submission" date="2020-08" db="EMBL/GenBank/DDBJ databases">
        <title>Plant Genome Project.</title>
        <authorList>
            <person name="Zhang R.-G."/>
        </authorList>
    </citation>
    <scope>NUCLEOTIDE SEQUENCE [LARGE SCALE GENOMIC DNA]</scope>
    <source>
        <tissue evidence="6">Rhizome</tissue>
    </source>
</reference>
<keyword evidence="3" id="KW-0460">Magnesium</keyword>
<dbReference type="Pfam" id="PF01397">
    <property type="entry name" value="Terpene_synth"/>
    <property type="match status" value="1"/>
</dbReference>
<comment type="cofactor">
    <cofactor evidence="1">
        <name>Mg(2+)</name>
        <dbReference type="ChEBI" id="CHEBI:18420"/>
    </cofactor>
</comment>
<dbReference type="InterPro" id="IPR050148">
    <property type="entry name" value="Terpene_synthase-like"/>
</dbReference>
<protein>
    <recommendedName>
        <fullName evidence="5">Terpene synthase N-terminal domain-containing protein</fullName>
    </recommendedName>
</protein>
<evidence type="ECO:0000313" key="7">
    <source>
        <dbReference type="Proteomes" id="UP000734854"/>
    </source>
</evidence>
<gene>
    <name evidence="6" type="ORF">ZIOFF_020642</name>
</gene>
<dbReference type="Gene3D" id="1.50.10.130">
    <property type="entry name" value="Terpene synthase, N-terminal domain"/>
    <property type="match status" value="2"/>
</dbReference>
<dbReference type="GO" id="GO:0009507">
    <property type="term" value="C:chloroplast"/>
    <property type="evidence" value="ECO:0007669"/>
    <property type="project" value="TreeGrafter"/>
</dbReference>
<keyword evidence="2" id="KW-0479">Metal-binding</keyword>
<dbReference type="InterPro" id="IPR008930">
    <property type="entry name" value="Terpenoid_cyclase/PrenylTrfase"/>
</dbReference>
<dbReference type="EMBL" id="JACMSC010000006">
    <property type="protein sequence ID" value="KAG6517262.1"/>
    <property type="molecule type" value="Genomic_DNA"/>
</dbReference>
<evidence type="ECO:0000256" key="2">
    <source>
        <dbReference type="ARBA" id="ARBA00022723"/>
    </source>
</evidence>
<dbReference type="Gene3D" id="1.50.10.160">
    <property type="match status" value="1"/>
</dbReference>